<evidence type="ECO:0000313" key="3">
    <source>
        <dbReference type="Proteomes" id="UP000732105"/>
    </source>
</evidence>
<gene>
    <name evidence="2" type="ORF">ELS83_19175</name>
</gene>
<dbReference type="Pfam" id="PF16316">
    <property type="entry name" value="DUF4956"/>
    <property type="match status" value="1"/>
</dbReference>
<evidence type="ECO:0000256" key="1">
    <source>
        <dbReference type="SAM" id="Phobius"/>
    </source>
</evidence>
<dbReference type="InterPro" id="IPR032531">
    <property type="entry name" value="DUF4956"/>
</dbReference>
<organism evidence="2 3">
    <name type="scientific">Marinifilum caeruleilacunae</name>
    <dbReference type="NCBI Taxonomy" id="2499076"/>
    <lineage>
        <taxon>Bacteria</taxon>
        <taxon>Pseudomonadati</taxon>
        <taxon>Bacteroidota</taxon>
        <taxon>Bacteroidia</taxon>
        <taxon>Marinilabiliales</taxon>
        <taxon>Marinifilaceae</taxon>
    </lineage>
</organism>
<feature type="transmembrane region" description="Helical" evidence="1">
    <location>
        <begin position="97"/>
        <end position="114"/>
    </location>
</feature>
<reference evidence="2 3" key="1">
    <citation type="submission" date="2018-12" db="EMBL/GenBank/DDBJ databases">
        <title>Marinifilum JC070 sp. nov., a marine bacterium isolated from Yongle Blue Hole in the South China Sea.</title>
        <authorList>
            <person name="Fu T."/>
        </authorList>
    </citation>
    <scope>NUCLEOTIDE SEQUENCE [LARGE SCALE GENOMIC DNA]</scope>
    <source>
        <strain evidence="2 3">JC070</strain>
    </source>
</reference>
<comment type="caution">
    <text evidence="2">The sequence shown here is derived from an EMBL/GenBank/DDBJ whole genome shotgun (WGS) entry which is preliminary data.</text>
</comment>
<name>A0ABX1X1G6_9BACT</name>
<keyword evidence="3" id="KW-1185">Reference proteome</keyword>
<protein>
    <submittedName>
        <fullName evidence="2">DUF4956 domain-containing protein</fullName>
    </submittedName>
</protein>
<sequence>MIDYISVTDTITNAIPAVEEVANWEEQLRFLGIKIINVGDFIELIVRFTLNTSLIYLVTHFMYAKNSSRKDFYFSYLAIGVIVFLLCFLLNSVKLELGFALGLFAIFGIIRYRTDAIPIKEMTYLFIIIGISVMNALSNKKVSYAELVLTNALIVYGLWYLEKRLMLKQEKSIKLIYEKIENVNSENHEAMMIDFQERTGINISRFEIEKIDFLRDVAEITLFYNVNGQK</sequence>
<feature type="transmembrane region" description="Helical" evidence="1">
    <location>
        <begin position="72"/>
        <end position="91"/>
    </location>
</feature>
<dbReference type="EMBL" id="RZNH01000046">
    <property type="protein sequence ID" value="NOU61925.1"/>
    <property type="molecule type" value="Genomic_DNA"/>
</dbReference>
<keyword evidence="1" id="KW-1133">Transmembrane helix</keyword>
<keyword evidence="1" id="KW-0472">Membrane</keyword>
<evidence type="ECO:0000313" key="2">
    <source>
        <dbReference type="EMBL" id="NOU61925.1"/>
    </source>
</evidence>
<keyword evidence="1" id="KW-0812">Transmembrane</keyword>
<feature type="transmembrane region" description="Helical" evidence="1">
    <location>
        <begin position="144"/>
        <end position="161"/>
    </location>
</feature>
<accession>A0ABX1X1G6</accession>
<dbReference type="RefSeq" id="WP_171597184.1">
    <property type="nucleotide sequence ID" value="NZ_RZNH01000046.1"/>
</dbReference>
<proteinExistence type="predicted"/>
<dbReference type="Proteomes" id="UP000732105">
    <property type="component" value="Unassembled WGS sequence"/>
</dbReference>
<feature type="transmembrane region" description="Helical" evidence="1">
    <location>
        <begin position="44"/>
        <end position="63"/>
    </location>
</feature>